<dbReference type="SUPFAM" id="SSF52540">
    <property type="entry name" value="P-loop containing nucleoside triphosphate hydrolases"/>
    <property type="match status" value="1"/>
</dbReference>
<gene>
    <name evidence="5" type="primary">LOC115629037</name>
</gene>
<evidence type="ECO:0000256" key="2">
    <source>
        <dbReference type="ARBA" id="ARBA00022741"/>
    </source>
</evidence>
<dbReference type="OrthoDB" id="548867at2759"/>
<keyword evidence="2" id="KW-0547">Nucleotide-binding</keyword>
<evidence type="ECO:0000313" key="5">
    <source>
        <dbReference type="RefSeq" id="XP_030381202.1"/>
    </source>
</evidence>
<dbReference type="PANTHER" id="PTHR12169">
    <property type="entry name" value="ATPASE N2B"/>
    <property type="match status" value="1"/>
</dbReference>
<protein>
    <submittedName>
        <fullName evidence="5">ATPase N2B isoform X1</fullName>
    </submittedName>
</protein>
<evidence type="ECO:0000256" key="3">
    <source>
        <dbReference type="ARBA" id="ARBA00022840"/>
    </source>
</evidence>
<dbReference type="InterPro" id="IPR027417">
    <property type="entry name" value="P-loop_NTPase"/>
</dbReference>
<dbReference type="NCBIfam" id="NF040713">
    <property type="entry name" value="ZapE"/>
    <property type="match status" value="1"/>
</dbReference>
<reference evidence="5" key="1">
    <citation type="submission" date="2025-08" db="UniProtKB">
        <authorList>
            <consortium name="RefSeq"/>
        </authorList>
    </citation>
    <scope>IDENTIFICATION</scope>
    <source>
        <strain evidence="5">11010-0011.00</strain>
        <tissue evidence="5">Whole body</tissue>
    </source>
</reference>
<dbReference type="GO" id="GO:0005524">
    <property type="term" value="F:ATP binding"/>
    <property type="evidence" value="ECO:0007669"/>
    <property type="project" value="UniProtKB-KW"/>
</dbReference>
<dbReference type="FunFam" id="3.40.50.300:FF:003045">
    <property type="entry name" value="GD10885"/>
    <property type="match status" value="1"/>
</dbReference>
<comment type="similarity">
    <text evidence="1">Belongs to the AFG1 ATPase family.</text>
</comment>
<keyword evidence="3" id="KW-0067">ATP-binding</keyword>
<evidence type="ECO:0000256" key="1">
    <source>
        <dbReference type="ARBA" id="ARBA00010322"/>
    </source>
</evidence>
<keyword evidence="4" id="KW-1185">Reference proteome</keyword>
<proteinExistence type="inferred from homology"/>
<dbReference type="InterPro" id="IPR005654">
    <property type="entry name" value="ATPase_AFG1-like"/>
</dbReference>
<name>A0A6J2U229_DROLE</name>
<dbReference type="GeneID" id="115629037"/>
<dbReference type="PANTHER" id="PTHR12169:SF6">
    <property type="entry name" value="AFG1-LIKE ATPASE"/>
    <property type="match status" value="1"/>
</dbReference>
<dbReference type="Pfam" id="PF03969">
    <property type="entry name" value="AFG1_ATPase"/>
    <property type="match status" value="1"/>
</dbReference>
<dbReference type="RefSeq" id="XP_030381202.1">
    <property type="nucleotide sequence ID" value="XM_030525342.1"/>
</dbReference>
<organism evidence="4 5">
    <name type="scientific">Drosophila lebanonensis</name>
    <name type="common">Fruit fly</name>
    <name type="synonym">Scaptodrosophila lebanonensis</name>
    <dbReference type="NCBI Taxonomy" id="7225"/>
    <lineage>
        <taxon>Eukaryota</taxon>
        <taxon>Metazoa</taxon>
        <taxon>Ecdysozoa</taxon>
        <taxon>Arthropoda</taxon>
        <taxon>Hexapoda</taxon>
        <taxon>Insecta</taxon>
        <taxon>Pterygota</taxon>
        <taxon>Neoptera</taxon>
        <taxon>Endopterygota</taxon>
        <taxon>Diptera</taxon>
        <taxon>Brachycera</taxon>
        <taxon>Muscomorpha</taxon>
        <taxon>Ephydroidea</taxon>
        <taxon>Drosophilidae</taxon>
        <taxon>Scaptodrosophila</taxon>
    </lineage>
</organism>
<dbReference type="AlphaFoldDB" id="A0A6J2U229"/>
<dbReference type="Gene3D" id="3.40.50.300">
    <property type="entry name" value="P-loop containing nucleotide triphosphate hydrolases"/>
    <property type="match status" value="1"/>
</dbReference>
<dbReference type="GO" id="GO:0016887">
    <property type="term" value="F:ATP hydrolysis activity"/>
    <property type="evidence" value="ECO:0007669"/>
    <property type="project" value="InterPro"/>
</dbReference>
<dbReference type="GO" id="GO:0005739">
    <property type="term" value="C:mitochondrion"/>
    <property type="evidence" value="ECO:0007669"/>
    <property type="project" value="TreeGrafter"/>
</dbReference>
<dbReference type="Proteomes" id="UP000504634">
    <property type="component" value="Unplaced"/>
</dbReference>
<sequence>MLRHHVDFVLRCTLQRSKAKILLQAQVPPVLTCQCQRYLSPLAEYQERVKAGKLMADERQEKTMEQLSALHKRLQGYQPKEHTSAGRGGFFGSLFGGKSGEDDEADDLNAGSHSPMGLYIYGSVGVGKTTLMDLFYDCCKEIDRKQRVHFTAFMTSVHSRIHEAKERQGPIDRAFNSEKPAPFDPTKPVADIIARESWLICFDEFQVTDIADAMILKRLFTHLFNHGIVIVATSNRHPEDLYKNGLQRTNFLPFIALLQRRCQLSKLDSIDYRRIAQSGDTNYFVKGQTDADADMNRMFKILCAEENDVIRPRTITHFGRDLTFQRTCGQVLDSTFDELCNRPLAGSDYLQISQFFHTVLIRDVPQMTLDIKSQLRRFITLIDTLYDNRIRVVISADKPLDSLFHLTDDPTPMSDTDRVLMDDLKITHSQAEQSSVFTGEEELFAFERTISRLYEMQKREYWEQWAKHR</sequence>
<evidence type="ECO:0000313" key="4">
    <source>
        <dbReference type="Proteomes" id="UP000504634"/>
    </source>
</evidence>
<accession>A0A6J2U229</accession>